<dbReference type="Proteomes" id="UP001596220">
    <property type="component" value="Unassembled WGS sequence"/>
</dbReference>
<dbReference type="SUPFAM" id="SSF53474">
    <property type="entry name" value="alpha/beta-Hydrolases"/>
    <property type="match status" value="1"/>
</dbReference>
<comment type="caution">
    <text evidence="1">The sequence shown here is derived from an EMBL/GenBank/DDBJ whole genome shotgun (WGS) entry which is preliminary data.</text>
</comment>
<keyword evidence="2" id="KW-1185">Reference proteome</keyword>
<organism evidence="1 2">
    <name type="scientific">Saccharothrix lopnurensis</name>
    <dbReference type="NCBI Taxonomy" id="1670621"/>
    <lineage>
        <taxon>Bacteria</taxon>
        <taxon>Bacillati</taxon>
        <taxon>Actinomycetota</taxon>
        <taxon>Actinomycetes</taxon>
        <taxon>Pseudonocardiales</taxon>
        <taxon>Pseudonocardiaceae</taxon>
        <taxon>Saccharothrix</taxon>
    </lineage>
</organism>
<dbReference type="Gene3D" id="3.40.50.1820">
    <property type="entry name" value="alpha/beta hydrolase"/>
    <property type="match status" value="1"/>
</dbReference>
<dbReference type="RefSeq" id="WP_380640513.1">
    <property type="nucleotide sequence ID" value="NZ_JBHSQO010000042.1"/>
</dbReference>
<sequence>MHGIWNRQKGLSAQDAAAGLALDAGGHLARGLAKAEASLPAPPEVVMAYYADLLFDDPVDERQDEGDDGLDDLTDAELVLAQRWLELAGVEVPDEPQNPFLWPVRQALGVLARRRGGSVQRCGRVVAALIREVSAYTGQRHRREAARDRIAEAIRRARPGVVVAHSLGSVVAYEALHAHPDLEVDLLVTLGSPLGAPGAVFHALDPAPRGERGAKPAGVARWENYADLGDLVALPPRLGDRFPVDHHADVHIGLLDFHTLGAYLGHPEVAGALTRHVDR</sequence>
<gene>
    <name evidence="1" type="ORF">ACFP3R_29210</name>
</gene>
<accession>A0ABW1PCL3</accession>
<dbReference type="EMBL" id="JBHSQO010000042">
    <property type="protein sequence ID" value="MFC6093370.1"/>
    <property type="molecule type" value="Genomic_DNA"/>
</dbReference>
<evidence type="ECO:0000313" key="2">
    <source>
        <dbReference type="Proteomes" id="UP001596220"/>
    </source>
</evidence>
<proteinExistence type="predicted"/>
<evidence type="ECO:0000313" key="1">
    <source>
        <dbReference type="EMBL" id="MFC6093370.1"/>
    </source>
</evidence>
<protein>
    <submittedName>
        <fullName evidence="1">Serine peptidase</fullName>
    </submittedName>
</protein>
<reference evidence="2" key="1">
    <citation type="journal article" date="2019" name="Int. J. Syst. Evol. Microbiol.">
        <title>The Global Catalogue of Microorganisms (GCM) 10K type strain sequencing project: providing services to taxonomists for standard genome sequencing and annotation.</title>
        <authorList>
            <consortium name="The Broad Institute Genomics Platform"/>
            <consortium name="The Broad Institute Genome Sequencing Center for Infectious Disease"/>
            <person name="Wu L."/>
            <person name="Ma J."/>
        </authorList>
    </citation>
    <scope>NUCLEOTIDE SEQUENCE [LARGE SCALE GENOMIC DNA]</scope>
    <source>
        <strain evidence="2">CGMCC 4.7246</strain>
    </source>
</reference>
<dbReference type="InterPro" id="IPR029058">
    <property type="entry name" value="AB_hydrolase_fold"/>
</dbReference>
<name>A0ABW1PCL3_9PSEU</name>